<name>A0A953HKS0_9BACT</name>
<comment type="caution">
    <text evidence="2">The sequence shown here is derived from an EMBL/GenBank/DDBJ whole genome shotgun (WGS) entry which is preliminary data.</text>
</comment>
<evidence type="ECO:0000256" key="1">
    <source>
        <dbReference type="SAM" id="MobiDB-lite"/>
    </source>
</evidence>
<dbReference type="InterPro" id="IPR009317">
    <property type="entry name" value="ChaB"/>
</dbReference>
<dbReference type="SUPFAM" id="SSF140376">
    <property type="entry name" value="ChaB-like"/>
    <property type="match status" value="1"/>
</dbReference>
<dbReference type="EMBL" id="JAHVHU010000002">
    <property type="protein sequence ID" value="MBY5956869.1"/>
    <property type="molecule type" value="Genomic_DNA"/>
</dbReference>
<dbReference type="InterPro" id="IPR037205">
    <property type="entry name" value="ChaB_sf"/>
</dbReference>
<dbReference type="Gene3D" id="1.10.1740.70">
    <property type="entry name" value="ChaB"/>
    <property type="match status" value="1"/>
</dbReference>
<proteinExistence type="predicted"/>
<keyword evidence="3" id="KW-1185">Reference proteome</keyword>
<evidence type="ECO:0000313" key="3">
    <source>
        <dbReference type="Proteomes" id="UP000753961"/>
    </source>
</evidence>
<sequence>MPYSSKSELPDSVKDNLPSHAQDIYKEAYNSAYEEYKDPDDRKGDASREETAHKVAWSAVKQAYHKVDGDWKKK</sequence>
<accession>A0A953HKS0</accession>
<dbReference type="RefSeq" id="WP_222578389.1">
    <property type="nucleotide sequence ID" value="NZ_JAHVHU010000002.1"/>
</dbReference>
<dbReference type="AlphaFoldDB" id="A0A953HKS0"/>
<gene>
    <name evidence="2" type="primary">chaB</name>
    <name evidence="2" type="ORF">KUV50_01895</name>
</gene>
<evidence type="ECO:0000313" key="2">
    <source>
        <dbReference type="EMBL" id="MBY5956869.1"/>
    </source>
</evidence>
<dbReference type="Pfam" id="PF06150">
    <property type="entry name" value="ChaB"/>
    <property type="match status" value="1"/>
</dbReference>
<feature type="region of interest" description="Disordered" evidence="1">
    <location>
        <begin position="1"/>
        <end position="21"/>
    </location>
</feature>
<reference evidence="2" key="1">
    <citation type="submission" date="2021-06" db="EMBL/GenBank/DDBJ databases">
        <title>44 bacteria genomes isolated from Dapeng, Shenzhen.</title>
        <authorList>
            <person name="Zheng W."/>
            <person name="Yu S."/>
            <person name="Huang Y."/>
        </authorList>
    </citation>
    <scope>NUCLEOTIDE SEQUENCE</scope>
    <source>
        <strain evidence="2">DP5N28-2</strain>
    </source>
</reference>
<protein>
    <submittedName>
        <fullName evidence="2">Cation transport regulator ChaB</fullName>
    </submittedName>
</protein>
<organism evidence="2 3">
    <name type="scientific">Membranihabitans marinus</name>
    <dbReference type="NCBI Taxonomy" id="1227546"/>
    <lineage>
        <taxon>Bacteria</taxon>
        <taxon>Pseudomonadati</taxon>
        <taxon>Bacteroidota</taxon>
        <taxon>Saprospiria</taxon>
        <taxon>Saprospirales</taxon>
        <taxon>Saprospiraceae</taxon>
        <taxon>Membranihabitans</taxon>
    </lineage>
</organism>
<dbReference type="NCBIfam" id="NF007136">
    <property type="entry name" value="PRK09582.1"/>
    <property type="match status" value="1"/>
</dbReference>
<dbReference type="Proteomes" id="UP000753961">
    <property type="component" value="Unassembled WGS sequence"/>
</dbReference>